<comment type="caution">
    <text evidence="6">The sequence shown here is derived from an EMBL/GenBank/DDBJ whole genome shotgun (WGS) entry which is preliminary data.</text>
</comment>
<dbReference type="GO" id="GO:0005737">
    <property type="term" value="C:cytoplasm"/>
    <property type="evidence" value="ECO:0007669"/>
    <property type="project" value="UniProtKB-SubCell"/>
</dbReference>
<sequence length="164" mass="18313">MSGGIDPKAAGAAPLGEQTFQPLSYEAPSKRPELLNPVVLAYAGDAVFELLVRQHLVAGDRLKPQQLHRAATGIVSAKAQRRWLELWAPMLDEEEQDIVRRARNAKSGQPPRNADPHDYRLATALEGLVGYLYYQGRTERLRELMAAVFAALEADRQKENMNEH</sequence>
<keyword evidence="3 4" id="KW-0378">Hydrolase</keyword>
<dbReference type="EC" id="3.1.26.-" evidence="4"/>
<dbReference type="AlphaFoldDB" id="A0A2N5N1B6"/>
<dbReference type="Pfam" id="PF00636">
    <property type="entry name" value="Ribonuclease_3"/>
    <property type="match status" value="1"/>
</dbReference>
<name>A0A2N5N1B6_9BACL</name>
<comment type="cofactor">
    <cofactor evidence="4">
        <name>Mg(2+)</name>
        <dbReference type="ChEBI" id="CHEBI:18420"/>
    </cofactor>
</comment>
<keyword evidence="4" id="KW-0699">rRNA-binding</keyword>
<keyword evidence="4" id="KW-0460">Magnesium</keyword>
<keyword evidence="4" id="KW-0698">rRNA processing</keyword>
<dbReference type="GO" id="GO:0019843">
    <property type="term" value="F:rRNA binding"/>
    <property type="evidence" value="ECO:0007669"/>
    <property type="project" value="UniProtKB-UniRule"/>
</dbReference>
<dbReference type="Proteomes" id="UP000234789">
    <property type="component" value="Unassembled WGS sequence"/>
</dbReference>
<keyword evidence="2 4" id="KW-0255">Endonuclease</keyword>
<keyword evidence="4" id="KW-0694">RNA-binding</keyword>
<dbReference type="PANTHER" id="PTHR34276:SF1">
    <property type="entry name" value="MINI-RIBONUCLEASE 3"/>
    <property type="match status" value="1"/>
</dbReference>
<evidence type="ECO:0000313" key="6">
    <source>
        <dbReference type="EMBL" id="PLT44131.1"/>
    </source>
</evidence>
<dbReference type="InterPro" id="IPR008226">
    <property type="entry name" value="Mini3_fam"/>
</dbReference>
<comment type="function">
    <text evidence="4">Involved in correct processing of both the 5' and 3' ends of 23S rRNA precursor. Processes 30S rRNA precursor transcript even in absence of ribonuclease 3 (Rnc); Rnc processes 30S rRNA into smaller rRNA precursors.</text>
</comment>
<accession>A0A2N5N1B6</accession>
<feature type="domain" description="RNase III" evidence="5">
    <location>
        <begin position="14"/>
        <end position="158"/>
    </location>
</feature>
<dbReference type="PANTHER" id="PTHR34276">
    <property type="entry name" value="MINI-RIBONUCLEASE 3"/>
    <property type="match status" value="1"/>
</dbReference>
<proteinExistence type="inferred from homology"/>
<evidence type="ECO:0000256" key="3">
    <source>
        <dbReference type="ARBA" id="ARBA00022801"/>
    </source>
</evidence>
<dbReference type="EMBL" id="NFEZ01000004">
    <property type="protein sequence ID" value="PLT44131.1"/>
    <property type="molecule type" value="Genomic_DNA"/>
</dbReference>
<feature type="active site" evidence="4">
    <location>
        <position position="45"/>
    </location>
</feature>
<protein>
    <recommendedName>
        <fullName evidence="4">Mini-ribonuclease 3</fullName>
        <shortName evidence="4">Mini-3</shortName>
        <shortName evidence="4">Mini-RNase 3</shortName>
        <ecNumber evidence="4">3.1.26.-</ecNumber>
    </recommendedName>
    <alternativeName>
        <fullName evidence="4">Mini-RNase III</fullName>
        <shortName evidence="4">Mini-III</shortName>
    </alternativeName>
</protein>
<comment type="subunit">
    <text evidence="4">Homodimer.</text>
</comment>
<organism evidence="6 7">
    <name type="scientific">Paenibacillus pasadenensis</name>
    <dbReference type="NCBI Taxonomy" id="217090"/>
    <lineage>
        <taxon>Bacteria</taxon>
        <taxon>Bacillati</taxon>
        <taxon>Bacillota</taxon>
        <taxon>Bacilli</taxon>
        <taxon>Bacillales</taxon>
        <taxon>Paenibacillaceae</taxon>
        <taxon>Paenibacillus</taxon>
    </lineage>
</organism>
<keyword evidence="4" id="KW-0963">Cytoplasm</keyword>
<keyword evidence="1 4" id="KW-0540">Nuclease</keyword>
<evidence type="ECO:0000313" key="7">
    <source>
        <dbReference type="Proteomes" id="UP000234789"/>
    </source>
</evidence>
<dbReference type="InterPro" id="IPR036389">
    <property type="entry name" value="RNase_III_sf"/>
</dbReference>
<keyword evidence="4" id="KW-0690">Ribosome biogenesis</keyword>
<evidence type="ECO:0000256" key="2">
    <source>
        <dbReference type="ARBA" id="ARBA00022759"/>
    </source>
</evidence>
<dbReference type="GO" id="GO:0006364">
    <property type="term" value="P:rRNA processing"/>
    <property type="evidence" value="ECO:0007669"/>
    <property type="project" value="UniProtKB-UniRule"/>
</dbReference>
<evidence type="ECO:0000256" key="4">
    <source>
        <dbReference type="HAMAP-Rule" id="MF_01468"/>
    </source>
</evidence>
<gene>
    <name evidence="4" type="primary">mrnC</name>
    <name evidence="6" type="ORF">B8V81_2562</name>
</gene>
<reference evidence="6 7" key="1">
    <citation type="submission" date="2017-05" db="EMBL/GenBank/DDBJ databases">
        <title>Functional genome analysis of Paenibacillus pasadenensis strain R16: insights on endophytic life style and antifungal activity.</title>
        <authorList>
            <person name="Passera A."/>
            <person name="Marcolungo L."/>
            <person name="Casati P."/>
            <person name="Brasca M."/>
            <person name="Quaglino F."/>
            <person name="Delledonne M."/>
        </authorList>
    </citation>
    <scope>NUCLEOTIDE SEQUENCE [LARGE SCALE GENOMIC DNA]</scope>
    <source>
        <strain evidence="6 7">R16</strain>
    </source>
</reference>
<comment type="similarity">
    <text evidence="4">Belongs to the MrnC RNase family.</text>
</comment>
<evidence type="ECO:0000256" key="1">
    <source>
        <dbReference type="ARBA" id="ARBA00022722"/>
    </source>
</evidence>
<keyword evidence="7" id="KW-1185">Reference proteome</keyword>
<dbReference type="GO" id="GO:0004525">
    <property type="term" value="F:ribonuclease III activity"/>
    <property type="evidence" value="ECO:0007669"/>
    <property type="project" value="InterPro"/>
</dbReference>
<evidence type="ECO:0000259" key="5">
    <source>
        <dbReference type="SMART" id="SM00535"/>
    </source>
</evidence>
<dbReference type="InterPro" id="IPR000999">
    <property type="entry name" value="RNase_III_dom"/>
</dbReference>
<dbReference type="SMART" id="SM00535">
    <property type="entry name" value="RIBOc"/>
    <property type="match status" value="1"/>
</dbReference>
<comment type="subcellular location">
    <subcellularLocation>
        <location evidence="4">Cytoplasm</location>
    </subcellularLocation>
</comment>
<dbReference type="Gene3D" id="1.10.1520.10">
    <property type="entry name" value="Ribonuclease III domain"/>
    <property type="match status" value="1"/>
</dbReference>
<dbReference type="HAMAP" id="MF_01468">
    <property type="entry name" value="RNase_Mini_III"/>
    <property type="match status" value="1"/>
</dbReference>
<dbReference type="SUPFAM" id="SSF69065">
    <property type="entry name" value="RNase III domain-like"/>
    <property type="match status" value="1"/>
</dbReference>